<keyword evidence="5" id="KW-0902">Two-component regulatory system</keyword>
<dbReference type="InterPro" id="IPR036890">
    <property type="entry name" value="HATPase_C_sf"/>
</dbReference>
<comment type="catalytic activity">
    <reaction evidence="1">
        <text>ATP + protein L-histidine = ADP + protein N-phospho-L-histidine.</text>
        <dbReference type="EC" id="2.7.13.3"/>
    </reaction>
</comment>
<protein>
    <recommendedName>
        <fullName evidence="2">histidine kinase</fullName>
        <ecNumber evidence="2">2.7.13.3</ecNumber>
    </recommendedName>
</protein>
<dbReference type="RefSeq" id="WP_141636447.1">
    <property type="nucleotide sequence ID" value="NZ_VIGB01000003.1"/>
</dbReference>
<dbReference type="Gene3D" id="3.30.565.10">
    <property type="entry name" value="Histidine kinase-like ATPase, C-terminal domain"/>
    <property type="match status" value="1"/>
</dbReference>
<keyword evidence="7" id="KW-1185">Reference proteome</keyword>
<evidence type="ECO:0000313" key="6">
    <source>
        <dbReference type="EMBL" id="TQF05999.1"/>
    </source>
</evidence>
<accession>A0A540WAE1</accession>
<name>A0A540WAE1_9ACTN</name>
<evidence type="ECO:0000256" key="3">
    <source>
        <dbReference type="ARBA" id="ARBA00022679"/>
    </source>
</evidence>
<dbReference type="PANTHER" id="PTHR24421">
    <property type="entry name" value="NITRATE/NITRITE SENSOR PROTEIN NARX-RELATED"/>
    <property type="match status" value="1"/>
</dbReference>
<evidence type="ECO:0000256" key="1">
    <source>
        <dbReference type="ARBA" id="ARBA00000085"/>
    </source>
</evidence>
<dbReference type="GO" id="GO:0000160">
    <property type="term" value="P:phosphorelay signal transduction system"/>
    <property type="evidence" value="ECO:0007669"/>
    <property type="project" value="UniProtKB-KW"/>
</dbReference>
<dbReference type="GO" id="GO:0004673">
    <property type="term" value="F:protein histidine kinase activity"/>
    <property type="evidence" value="ECO:0007669"/>
    <property type="project" value="UniProtKB-EC"/>
</dbReference>
<proteinExistence type="predicted"/>
<sequence length="97" mass="10143">MAASLRTASLGIGTAIDELRRITDGLAPADLGRVGLTGALRELAGRLDGRRVQVTIELAPDPLPPLPAAVEVAAYRISGEALNNVLRHSGPRGPGWR</sequence>
<dbReference type="EC" id="2.7.13.3" evidence="2"/>
<organism evidence="6 7">
    <name type="scientific">Kitasatospora acidiphila</name>
    <dbReference type="NCBI Taxonomy" id="2567942"/>
    <lineage>
        <taxon>Bacteria</taxon>
        <taxon>Bacillati</taxon>
        <taxon>Actinomycetota</taxon>
        <taxon>Actinomycetes</taxon>
        <taxon>Kitasatosporales</taxon>
        <taxon>Streptomycetaceae</taxon>
        <taxon>Kitasatospora</taxon>
    </lineage>
</organism>
<dbReference type="Proteomes" id="UP000319103">
    <property type="component" value="Unassembled WGS sequence"/>
</dbReference>
<dbReference type="PANTHER" id="PTHR24421:SF10">
    <property type="entry name" value="NITRATE_NITRITE SENSOR PROTEIN NARQ"/>
    <property type="match status" value="1"/>
</dbReference>
<evidence type="ECO:0000256" key="5">
    <source>
        <dbReference type="ARBA" id="ARBA00023012"/>
    </source>
</evidence>
<dbReference type="OrthoDB" id="227596at2"/>
<dbReference type="InterPro" id="IPR050482">
    <property type="entry name" value="Sensor_HK_TwoCompSys"/>
</dbReference>
<comment type="caution">
    <text evidence="6">The sequence shown here is derived from an EMBL/GenBank/DDBJ whole genome shotgun (WGS) entry which is preliminary data.</text>
</comment>
<gene>
    <name evidence="6" type="ORF">E6W39_31960</name>
</gene>
<evidence type="ECO:0000256" key="2">
    <source>
        <dbReference type="ARBA" id="ARBA00012438"/>
    </source>
</evidence>
<evidence type="ECO:0000313" key="7">
    <source>
        <dbReference type="Proteomes" id="UP000319103"/>
    </source>
</evidence>
<dbReference type="AlphaFoldDB" id="A0A540WAE1"/>
<evidence type="ECO:0000256" key="4">
    <source>
        <dbReference type="ARBA" id="ARBA00022777"/>
    </source>
</evidence>
<keyword evidence="3" id="KW-0808">Transferase</keyword>
<reference evidence="6 7" key="1">
    <citation type="submission" date="2019-06" db="EMBL/GenBank/DDBJ databases">
        <title>Description of Kitasatospora acidophila sp. nov. isolated from pine grove soil, and reclassification of Streptomyces novaecaesareae to Kitasatospora novaeceasareae comb. nov.</title>
        <authorList>
            <person name="Kim M.J."/>
        </authorList>
    </citation>
    <scope>NUCLEOTIDE SEQUENCE [LARGE SCALE GENOMIC DNA]</scope>
    <source>
        <strain evidence="6 7">MMS16-CNU292</strain>
    </source>
</reference>
<keyword evidence="4" id="KW-0418">Kinase</keyword>
<dbReference type="EMBL" id="VIGB01000003">
    <property type="protein sequence ID" value="TQF05999.1"/>
    <property type="molecule type" value="Genomic_DNA"/>
</dbReference>